<reference evidence="1" key="1">
    <citation type="journal article" date="2023" name="GigaByte">
        <title>Genome assembly of the bearded iris, Iris pallida Lam.</title>
        <authorList>
            <person name="Bruccoleri R.E."/>
            <person name="Oakeley E.J."/>
            <person name="Faust A.M.E."/>
            <person name="Altorfer M."/>
            <person name="Dessus-Babus S."/>
            <person name="Burckhardt D."/>
            <person name="Oertli M."/>
            <person name="Naumann U."/>
            <person name="Petersen F."/>
            <person name="Wong J."/>
        </authorList>
    </citation>
    <scope>NUCLEOTIDE SEQUENCE</scope>
    <source>
        <strain evidence="1">GSM-AAB239-AS_SAM_17_03QT</strain>
    </source>
</reference>
<proteinExistence type="predicted"/>
<evidence type="ECO:0000313" key="1">
    <source>
        <dbReference type="EMBL" id="KAJ6806075.1"/>
    </source>
</evidence>
<reference evidence="1" key="2">
    <citation type="submission" date="2023-04" db="EMBL/GenBank/DDBJ databases">
        <authorList>
            <person name="Bruccoleri R.E."/>
            <person name="Oakeley E.J."/>
            <person name="Faust A.-M."/>
            <person name="Dessus-Babus S."/>
            <person name="Altorfer M."/>
            <person name="Burckhardt D."/>
            <person name="Oertli M."/>
            <person name="Naumann U."/>
            <person name="Petersen F."/>
            <person name="Wong J."/>
        </authorList>
    </citation>
    <scope>NUCLEOTIDE SEQUENCE</scope>
    <source>
        <strain evidence="1">GSM-AAB239-AS_SAM_17_03QT</strain>
        <tissue evidence="1">Leaf</tissue>
    </source>
</reference>
<organism evidence="1 2">
    <name type="scientific">Iris pallida</name>
    <name type="common">Sweet iris</name>
    <dbReference type="NCBI Taxonomy" id="29817"/>
    <lineage>
        <taxon>Eukaryota</taxon>
        <taxon>Viridiplantae</taxon>
        <taxon>Streptophyta</taxon>
        <taxon>Embryophyta</taxon>
        <taxon>Tracheophyta</taxon>
        <taxon>Spermatophyta</taxon>
        <taxon>Magnoliopsida</taxon>
        <taxon>Liliopsida</taxon>
        <taxon>Asparagales</taxon>
        <taxon>Iridaceae</taxon>
        <taxon>Iridoideae</taxon>
        <taxon>Irideae</taxon>
        <taxon>Iris</taxon>
    </lineage>
</organism>
<accession>A0AAX6EQL5</accession>
<gene>
    <name evidence="1" type="ORF">M6B38_176870</name>
</gene>
<keyword evidence="2" id="KW-1185">Reference proteome</keyword>
<evidence type="ECO:0000313" key="2">
    <source>
        <dbReference type="Proteomes" id="UP001140949"/>
    </source>
</evidence>
<sequence>MFYLFLSCSTLDVIELYLLCHPHSESINCLALYC</sequence>
<comment type="caution">
    <text evidence="1">The sequence shown here is derived from an EMBL/GenBank/DDBJ whole genome shotgun (WGS) entry which is preliminary data.</text>
</comment>
<dbReference type="Proteomes" id="UP001140949">
    <property type="component" value="Unassembled WGS sequence"/>
</dbReference>
<dbReference type="EMBL" id="JANAVB010035017">
    <property type="protein sequence ID" value="KAJ6806075.1"/>
    <property type="molecule type" value="Genomic_DNA"/>
</dbReference>
<dbReference type="AlphaFoldDB" id="A0AAX6EQL5"/>
<protein>
    <submittedName>
        <fullName evidence="1">Uncharacterized protein</fullName>
    </submittedName>
</protein>
<name>A0AAX6EQL5_IRIPA</name>